<organism evidence="4 5">
    <name type="scientific">Acaryochloris marina (strain MBIC 11017)</name>
    <dbReference type="NCBI Taxonomy" id="329726"/>
    <lineage>
        <taxon>Bacteria</taxon>
        <taxon>Bacillati</taxon>
        <taxon>Cyanobacteriota</taxon>
        <taxon>Cyanophyceae</taxon>
        <taxon>Acaryochloridales</taxon>
        <taxon>Acaryochloridaceae</taxon>
        <taxon>Acaryochloris</taxon>
    </lineage>
</organism>
<dbReference type="InterPro" id="IPR041468">
    <property type="entry name" value="HTH_ParB/Spo0J"/>
</dbReference>
<dbReference type="EMBL" id="CP000838">
    <property type="protein sequence ID" value="ABW31431.1"/>
    <property type="molecule type" value="Genomic_DNA"/>
</dbReference>
<dbReference type="FunFam" id="3.90.1530.30:FF:000001">
    <property type="entry name" value="Chromosome partitioning protein ParB"/>
    <property type="match status" value="1"/>
</dbReference>
<dbReference type="OrthoDB" id="9802051at2"/>
<dbReference type="Gene3D" id="1.10.10.2830">
    <property type="match status" value="1"/>
</dbReference>
<evidence type="ECO:0000259" key="3">
    <source>
        <dbReference type="SMART" id="SM00470"/>
    </source>
</evidence>
<dbReference type="HOGENOM" id="CLU_023853_4_1_3"/>
<proteinExistence type="inferred from homology"/>
<dbReference type="GO" id="GO:0005694">
    <property type="term" value="C:chromosome"/>
    <property type="evidence" value="ECO:0007669"/>
    <property type="project" value="TreeGrafter"/>
</dbReference>
<keyword evidence="2" id="KW-0238">DNA-binding</keyword>
<dbReference type="InterPro" id="IPR036086">
    <property type="entry name" value="ParB/Sulfiredoxin_sf"/>
</dbReference>
<name>A8ZKW3_ACAM1</name>
<dbReference type="PANTHER" id="PTHR33375">
    <property type="entry name" value="CHROMOSOME-PARTITIONING PROTEIN PARB-RELATED"/>
    <property type="match status" value="1"/>
</dbReference>
<dbReference type="CDD" id="cd16393">
    <property type="entry name" value="SPO0J_N"/>
    <property type="match status" value="1"/>
</dbReference>
<protein>
    <submittedName>
        <fullName evidence="4">Chromosome partitioning protein, ParB family, putative</fullName>
    </submittedName>
</protein>
<evidence type="ECO:0000313" key="5">
    <source>
        <dbReference type="Proteomes" id="UP000000268"/>
    </source>
</evidence>
<accession>A8ZKW3</accession>
<dbReference type="AlphaFoldDB" id="A8ZKW3"/>
<dbReference type="Proteomes" id="UP000000268">
    <property type="component" value="Plasmid pREB1"/>
</dbReference>
<geneLocation type="plasmid" evidence="4 5">
    <name>pREB1</name>
</geneLocation>
<dbReference type="Gene3D" id="3.90.1530.30">
    <property type="match status" value="1"/>
</dbReference>
<dbReference type="InterPro" id="IPR050336">
    <property type="entry name" value="Chromosome_partition/occlusion"/>
</dbReference>
<dbReference type="InterPro" id="IPR003115">
    <property type="entry name" value="ParB_N"/>
</dbReference>
<dbReference type="SUPFAM" id="SSF110849">
    <property type="entry name" value="ParB/Sulfiredoxin"/>
    <property type="match status" value="1"/>
</dbReference>
<evidence type="ECO:0000313" key="4">
    <source>
        <dbReference type="EMBL" id="ABW31431.1"/>
    </source>
</evidence>
<dbReference type="PANTHER" id="PTHR33375:SF7">
    <property type="entry name" value="CHROMOSOME 2-PARTITIONING PROTEIN PARB-RELATED"/>
    <property type="match status" value="1"/>
</dbReference>
<dbReference type="NCBIfam" id="TIGR00180">
    <property type="entry name" value="parB_part"/>
    <property type="match status" value="1"/>
</dbReference>
<dbReference type="GO" id="GO:0003677">
    <property type="term" value="F:DNA binding"/>
    <property type="evidence" value="ECO:0007669"/>
    <property type="project" value="UniProtKB-KW"/>
</dbReference>
<dbReference type="InterPro" id="IPR004437">
    <property type="entry name" value="ParB/RepB/Spo0J"/>
</dbReference>
<gene>
    <name evidence="4" type="ordered locus">AM1_A0313</name>
</gene>
<comment type="similarity">
    <text evidence="1">Belongs to the ParB family.</text>
</comment>
<dbReference type="Pfam" id="PF17762">
    <property type="entry name" value="HTH_ParB"/>
    <property type="match status" value="1"/>
</dbReference>
<keyword evidence="4" id="KW-0614">Plasmid</keyword>
<evidence type="ECO:0000256" key="2">
    <source>
        <dbReference type="ARBA" id="ARBA00023125"/>
    </source>
</evidence>
<dbReference type="SMART" id="SM00470">
    <property type="entry name" value="ParB"/>
    <property type="match status" value="1"/>
</dbReference>
<dbReference type="Pfam" id="PF02195">
    <property type="entry name" value="ParB_N"/>
    <property type="match status" value="1"/>
</dbReference>
<dbReference type="KEGG" id="amr:AM1_A0313"/>
<dbReference type="SUPFAM" id="SSF109709">
    <property type="entry name" value="KorB DNA-binding domain-like"/>
    <property type="match status" value="1"/>
</dbReference>
<dbReference type="GO" id="GO:0007059">
    <property type="term" value="P:chromosome segregation"/>
    <property type="evidence" value="ECO:0007669"/>
    <property type="project" value="TreeGrafter"/>
</dbReference>
<evidence type="ECO:0000256" key="1">
    <source>
        <dbReference type="ARBA" id="ARBA00006295"/>
    </source>
</evidence>
<sequence>MTNVAAILNRDSVGQSSSSLSIPIKNIHLPTNQPRKYFNAEKLAQLVTSVKEHGVLEPLLVRPLKNGEYELVAGERRLRAAKEAGLTEVPIIAKQLNNREAVHVALIENLQREDLNPIEETDAILDLLGLVLELNKEQVIALFYQAHHAKHRGQELGQNVLSQLDTVQQTMQEVGRFSIDSFRSSRLPLLKLPEDVLEVLRQGLLEYTKCQAIARVSDKKVRANLLNTAITEQLSLKDIKLEIQSLKAEDKQTPQNLLSQRCKDIGSRLQKSKVLDNSRNRSKIKKLWLSGN</sequence>
<feature type="domain" description="ParB-like N-terminal" evidence="3">
    <location>
        <begin position="20"/>
        <end position="110"/>
    </location>
</feature>
<keyword evidence="5" id="KW-1185">Reference proteome</keyword>
<reference evidence="4 5" key="1">
    <citation type="journal article" date="2008" name="Proc. Natl. Acad. Sci. U.S.A.">
        <title>Niche adaptation and genome expansion in the chlorophyll d-producing cyanobacterium Acaryochloris marina.</title>
        <authorList>
            <person name="Swingley W.D."/>
            <person name="Chen M."/>
            <person name="Cheung P.C."/>
            <person name="Conrad A.L."/>
            <person name="Dejesa L.C."/>
            <person name="Hao J."/>
            <person name="Honchak B.M."/>
            <person name="Karbach L.E."/>
            <person name="Kurdoglu A."/>
            <person name="Lahiri S."/>
            <person name="Mastrian S.D."/>
            <person name="Miyashita H."/>
            <person name="Page L."/>
            <person name="Ramakrishna P."/>
            <person name="Satoh S."/>
            <person name="Sattley W.M."/>
            <person name="Shimada Y."/>
            <person name="Taylor H.L."/>
            <person name="Tomo T."/>
            <person name="Tsuchiya T."/>
            <person name="Wang Z.T."/>
            <person name="Raymond J."/>
            <person name="Mimuro M."/>
            <person name="Blankenship R.E."/>
            <person name="Touchman J.W."/>
        </authorList>
    </citation>
    <scope>NUCLEOTIDE SEQUENCE [LARGE SCALE GENOMIC DNA]</scope>
    <source>
        <strain evidence="5">MBIC 11017</strain>
        <plasmid evidence="5">Plasmid pREB1</plasmid>
    </source>
</reference>